<organism evidence="2 3">
    <name type="scientific">Cercopithifilaria johnstoni</name>
    <dbReference type="NCBI Taxonomy" id="2874296"/>
    <lineage>
        <taxon>Eukaryota</taxon>
        <taxon>Metazoa</taxon>
        <taxon>Ecdysozoa</taxon>
        <taxon>Nematoda</taxon>
        <taxon>Chromadorea</taxon>
        <taxon>Rhabditida</taxon>
        <taxon>Spirurina</taxon>
        <taxon>Spiruromorpha</taxon>
        <taxon>Filarioidea</taxon>
        <taxon>Onchocercidae</taxon>
        <taxon>Cercopithifilaria</taxon>
    </lineage>
</organism>
<protein>
    <recommendedName>
        <fullName evidence="1">PDZ domain-containing protein</fullName>
    </recommendedName>
</protein>
<dbReference type="InterPro" id="IPR001478">
    <property type="entry name" value="PDZ"/>
</dbReference>
<dbReference type="AlphaFoldDB" id="A0A8J2PYD7"/>
<accession>A0A8J2PYD7</accession>
<dbReference type="PROSITE" id="PS50106">
    <property type="entry name" value="PDZ"/>
    <property type="match status" value="1"/>
</dbReference>
<evidence type="ECO:0000313" key="3">
    <source>
        <dbReference type="Proteomes" id="UP000746747"/>
    </source>
</evidence>
<dbReference type="EMBL" id="CAKAEH010001898">
    <property type="protein sequence ID" value="CAG9540126.1"/>
    <property type="molecule type" value="Genomic_DNA"/>
</dbReference>
<keyword evidence="3" id="KW-1185">Reference proteome</keyword>
<name>A0A8J2PYD7_9BILA</name>
<dbReference type="Gene3D" id="2.30.42.10">
    <property type="match status" value="1"/>
</dbReference>
<gene>
    <name evidence="2" type="ORF">CJOHNSTONI_LOCUS9669</name>
</gene>
<dbReference type="Pfam" id="PF00595">
    <property type="entry name" value="PDZ"/>
    <property type="match status" value="1"/>
</dbReference>
<reference evidence="2" key="1">
    <citation type="submission" date="2021-09" db="EMBL/GenBank/DDBJ databases">
        <authorList>
            <consortium name="Pathogen Informatics"/>
        </authorList>
    </citation>
    <scope>NUCLEOTIDE SEQUENCE</scope>
</reference>
<evidence type="ECO:0000259" key="1">
    <source>
        <dbReference type="PROSITE" id="PS50106"/>
    </source>
</evidence>
<dbReference type="OrthoDB" id="6022242at2759"/>
<proteinExistence type="predicted"/>
<evidence type="ECO:0000313" key="2">
    <source>
        <dbReference type="EMBL" id="CAG9540126.1"/>
    </source>
</evidence>
<feature type="domain" description="PDZ" evidence="1">
    <location>
        <begin position="21"/>
        <end position="88"/>
    </location>
</feature>
<dbReference type="CDD" id="cd00136">
    <property type="entry name" value="PDZ_canonical"/>
    <property type="match status" value="1"/>
</dbReference>
<dbReference type="InterPro" id="IPR036034">
    <property type="entry name" value="PDZ_sf"/>
</dbReference>
<comment type="caution">
    <text evidence="2">The sequence shown here is derived from an EMBL/GenBank/DDBJ whole genome shotgun (WGS) entry which is preliminary data.</text>
</comment>
<dbReference type="SUPFAM" id="SSF50156">
    <property type="entry name" value="PDZ domain-like"/>
    <property type="match status" value="1"/>
</dbReference>
<sequence length="274" mass="31606">MNITNSLTDKFDECENRSEKEIRLEPDSSINGALAFRLGGSKTRGFFIQHVNQKSKQSKFLYKGDQILKVNGVDVRRLTCDQIVNILRVAVCSNGYALIQVSRKLRYKDDVLGDDVINNKDENGNLCYCYPIHDDLAINDSNAIEPVSLSDTIIGFNQSMIYARAITSSVHYCDDLSETECTQLVCNNDENEKHYSLCKQQRKFSMFGYVRQFADDENDYEYDEKCVECPKCSTKWRWHIVKHRLATNAMKLFPKSASDFFGLHIYQKAYYNLI</sequence>
<dbReference type="Proteomes" id="UP000746747">
    <property type="component" value="Unassembled WGS sequence"/>
</dbReference>